<feature type="domain" description="DUF1707" evidence="2">
    <location>
        <begin position="66"/>
        <end position="118"/>
    </location>
</feature>
<evidence type="ECO:0000259" key="2">
    <source>
        <dbReference type="Pfam" id="PF08044"/>
    </source>
</evidence>
<feature type="transmembrane region" description="Helical" evidence="1">
    <location>
        <begin position="142"/>
        <end position="173"/>
    </location>
</feature>
<accession>A0A5R8NEE5</accession>
<keyword evidence="1" id="KW-0472">Membrane</keyword>
<gene>
    <name evidence="3" type="ORF">FEK34_25030</name>
</gene>
<dbReference type="Proteomes" id="UP000306378">
    <property type="component" value="Unassembled WGS sequence"/>
</dbReference>
<dbReference type="Pfam" id="PF08044">
    <property type="entry name" value="DUF1707"/>
    <property type="match status" value="1"/>
</dbReference>
<evidence type="ECO:0000313" key="4">
    <source>
        <dbReference type="Proteomes" id="UP000306378"/>
    </source>
</evidence>
<comment type="caution">
    <text evidence="3">The sequence shown here is derived from an EMBL/GenBank/DDBJ whole genome shotgun (WGS) entry which is preliminary data.</text>
</comment>
<keyword evidence="1" id="KW-0812">Transmembrane</keyword>
<evidence type="ECO:0000256" key="1">
    <source>
        <dbReference type="SAM" id="Phobius"/>
    </source>
</evidence>
<sequence>MVRSITVDIPGLLMVRVRAGVSLNSPQMWEPSLDRGPASFPPMAIRAGRRAVSRAYSSGMTDSPGLRISVAERERALRELTHHLGTGRLSLDEFEIRSAAVAAADRPEHLAELFTDLPGAVPDSVPLGPPPSPLPAVGAGTVVVLGVLAALVFGSWWLLLLPIAAGIAAGVILRRLPSKRATS</sequence>
<dbReference type="AlphaFoldDB" id="A0A5R8NEE5"/>
<organism evidence="3 4">
    <name type="scientific">Nocardia cyriacigeorgica</name>
    <dbReference type="NCBI Taxonomy" id="135487"/>
    <lineage>
        <taxon>Bacteria</taxon>
        <taxon>Bacillati</taxon>
        <taxon>Actinomycetota</taxon>
        <taxon>Actinomycetes</taxon>
        <taxon>Mycobacteriales</taxon>
        <taxon>Nocardiaceae</taxon>
        <taxon>Nocardia</taxon>
    </lineage>
</organism>
<keyword evidence="1" id="KW-1133">Transmembrane helix</keyword>
<name>A0A5R8NEE5_9NOCA</name>
<protein>
    <submittedName>
        <fullName evidence="3">DUF1707 domain-containing protein</fullName>
    </submittedName>
</protein>
<reference evidence="3 4" key="1">
    <citation type="submission" date="2019-05" db="EMBL/GenBank/DDBJ databases">
        <title>Genomes sequences of two Nocardia cyriacigeorgica environmental isolates, type strains Nocardia asteroides ATCC 19247 and Nocardia cyriacigeorgica DSM 44484.</title>
        <authorList>
            <person name="Vautrin F."/>
            <person name="Bergeron E."/>
            <person name="Dubost A."/>
            <person name="Abrouk D."/>
            <person name="Rodriguez Nava V."/>
            <person name="Pujic P."/>
        </authorList>
    </citation>
    <scope>NUCLEOTIDE SEQUENCE [LARGE SCALE GENOMIC DNA]</scope>
    <source>
        <strain evidence="3 4">EML 446</strain>
    </source>
</reference>
<dbReference type="InterPro" id="IPR012551">
    <property type="entry name" value="DUF1707_SHOCT-like"/>
</dbReference>
<proteinExistence type="predicted"/>
<dbReference type="EMBL" id="VBUT01000011">
    <property type="protein sequence ID" value="TLF73994.1"/>
    <property type="molecule type" value="Genomic_DNA"/>
</dbReference>
<evidence type="ECO:0000313" key="3">
    <source>
        <dbReference type="EMBL" id="TLF73994.1"/>
    </source>
</evidence>